<gene>
    <name evidence="1" type="ORF">ARMSODRAFT_1017486</name>
</gene>
<keyword evidence="2" id="KW-1185">Reference proteome</keyword>
<dbReference type="Proteomes" id="UP000218334">
    <property type="component" value="Unassembled WGS sequence"/>
</dbReference>
<dbReference type="AlphaFoldDB" id="A0A2H3C5V8"/>
<proteinExistence type="predicted"/>
<sequence length="148" mass="16580">MDSGVWRPSWLRAKALVRLTTMAMYFELAALPYTSMAKLVIVSALQVLSSNLRRLIATVMGHRSALLKLDALLIDGNNVRTSTEQRIPPVFISSISCIFHDYDMRRTQRIPDFENPIAVGRCFPQICLESVARFSLPTAIARSPPTSE</sequence>
<evidence type="ECO:0000313" key="2">
    <source>
        <dbReference type="Proteomes" id="UP000218334"/>
    </source>
</evidence>
<dbReference type="EMBL" id="KZ293425">
    <property type="protein sequence ID" value="PBK70686.1"/>
    <property type="molecule type" value="Genomic_DNA"/>
</dbReference>
<accession>A0A2H3C5V8</accession>
<reference evidence="2" key="1">
    <citation type="journal article" date="2017" name="Nat. Ecol. Evol.">
        <title>Genome expansion and lineage-specific genetic innovations in the forest pathogenic fungi Armillaria.</title>
        <authorList>
            <person name="Sipos G."/>
            <person name="Prasanna A.N."/>
            <person name="Walter M.C."/>
            <person name="O'Connor E."/>
            <person name="Balint B."/>
            <person name="Krizsan K."/>
            <person name="Kiss B."/>
            <person name="Hess J."/>
            <person name="Varga T."/>
            <person name="Slot J."/>
            <person name="Riley R."/>
            <person name="Boka B."/>
            <person name="Rigling D."/>
            <person name="Barry K."/>
            <person name="Lee J."/>
            <person name="Mihaltcheva S."/>
            <person name="LaButti K."/>
            <person name="Lipzen A."/>
            <person name="Waldron R."/>
            <person name="Moloney N.M."/>
            <person name="Sperisen C."/>
            <person name="Kredics L."/>
            <person name="Vagvoelgyi C."/>
            <person name="Patrignani A."/>
            <person name="Fitzpatrick D."/>
            <person name="Nagy I."/>
            <person name="Doyle S."/>
            <person name="Anderson J.B."/>
            <person name="Grigoriev I.V."/>
            <person name="Gueldener U."/>
            <person name="Muensterkoetter M."/>
            <person name="Nagy L.G."/>
        </authorList>
    </citation>
    <scope>NUCLEOTIDE SEQUENCE [LARGE SCALE GENOMIC DNA]</scope>
    <source>
        <strain evidence="2">28-4</strain>
    </source>
</reference>
<protein>
    <submittedName>
        <fullName evidence="1">Uncharacterized protein</fullName>
    </submittedName>
</protein>
<evidence type="ECO:0000313" key="1">
    <source>
        <dbReference type="EMBL" id="PBK70686.1"/>
    </source>
</evidence>
<name>A0A2H3C5V8_9AGAR</name>
<organism evidence="1 2">
    <name type="scientific">Armillaria solidipes</name>
    <dbReference type="NCBI Taxonomy" id="1076256"/>
    <lineage>
        <taxon>Eukaryota</taxon>
        <taxon>Fungi</taxon>
        <taxon>Dikarya</taxon>
        <taxon>Basidiomycota</taxon>
        <taxon>Agaricomycotina</taxon>
        <taxon>Agaricomycetes</taxon>
        <taxon>Agaricomycetidae</taxon>
        <taxon>Agaricales</taxon>
        <taxon>Marasmiineae</taxon>
        <taxon>Physalacriaceae</taxon>
        <taxon>Armillaria</taxon>
    </lineage>
</organism>